<dbReference type="InterPro" id="IPR045179">
    <property type="entry name" value="YgfZ/GcvT"/>
</dbReference>
<keyword evidence="6" id="KW-1185">Reference proteome</keyword>
<dbReference type="RefSeq" id="WP_015770738.1">
    <property type="nucleotide sequence ID" value="NC_013174.1"/>
</dbReference>
<name>C7R050_JONDD</name>
<dbReference type="SUPFAM" id="SSF101790">
    <property type="entry name" value="Aminomethyltransferase beta-barrel domain"/>
    <property type="match status" value="1"/>
</dbReference>
<dbReference type="PANTHER" id="PTHR22602">
    <property type="entry name" value="TRANSFERASE CAF17, MITOCHONDRIAL-RELATED"/>
    <property type="match status" value="1"/>
</dbReference>
<reference evidence="5 6" key="1">
    <citation type="journal article" date="2009" name="Stand. Genomic Sci.">
        <title>Complete genome sequence of Jonesia denitrificans type strain (Prevot 55134).</title>
        <authorList>
            <person name="Pukall R."/>
            <person name="Gehrich-Schroter G."/>
            <person name="Lapidus A."/>
            <person name="Nolan M."/>
            <person name="Glavina Del Rio T."/>
            <person name="Lucas S."/>
            <person name="Chen F."/>
            <person name="Tice H."/>
            <person name="Pitluck S."/>
            <person name="Cheng J.F."/>
            <person name="Copeland A."/>
            <person name="Saunders E."/>
            <person name="Brettin T."/>
            <person name="Detter J.C."/>
            <person name="Bruce D."/>
            <person name="Goodwin L."/>
            <person name="Pati A."/>
            <person name="Ivanova N."/>
            <person name="Mavromatis K."/>
            <person name="Ovchinnikova G."/>
            <person name="Chen A."/>
            <person name="Palaniappan K."/>
            <person name="Land M."/>
            <person name="Hauser L."/>
            <person name="Chang Y.J."/>
            <person name="Jeffries C.D."/>
            <person name="Chain P."/>
            <person name="Goker M."/>
            <person name="Bristow J."/>
            <person name="Eisen J.A."/>
            <person name="Markowitz V."/>
            <person name="Hugenholtz P."/>
            <person name="Kyrpides N.C."/>
            <person name="Klenk H.P."/>
            <person name="Han C."/>
        </authorList>
    </citation>
    <scope>NUCLEOTIDE SEQUENCE [LARGE SCALE GENOMIC DNA]</scope>
    <source>
        <strain evidence="6">ATCC 14870 / DSM 20603 / BCRC 15368 / CIP 55.134 / JCM 11481 / NBRC 15587 / NCTC 10816 / Prevot 55134</strain>
    </source>
</reference>
<evidence type="ECO:0000256" key="1">
    <source>
        <dbReference type="ARBA" id="ARBA00022946"/>
    </source>
</evidence>
<dbReference type="KEGG" id="jde:Jden_0444"/>
<evidence type="ECO:0000259" key="3">
    <source>
        <dbReference type="Pfam" id="PF01571"/>
    </source>
</evidence>
<dbReference type="Proteomes" id="UP000000628">
    <property type="component" value="Chromosome"/>
</dbReference>
<feature type="domain" description="Aminomethyltransferase C-terminal" evidence="4">
    <location>
        <begin position="281"/>
        <end position="350"/>
    </location>
</feature>
<accession>C7R050</accession>
<feature type="region of interest" description="Disordered" evidence="2">
    <location>
        <begin position="358"/>
        <end position="389"/>
    </location>
</feature>
<proteinExistence type="predicted"/>
<dbReference type="Gene3D" id="2.40.30.160">
    <property type="match status" value="1"/>
</dbReference>
<dbReference type="OrthoDB" id="9796287at2"/>
<dbReference type="Pfam" id="PF01571">
    <property type="entry name" value="GCV_T"/>
    <property type="match status" value="1"/>
</dbReference>
<organism evidence="5 6">
    <name type="scientific">Jonesia denitrificans (strain ATCC 14870 / DSM 20603 / BCRC 15368 / CIP 55.134 / JCM 11481 / NBRC 15587 / NCTC 10816 / Prevot 55134)</name>
    <name type="common">Listeria denitrificans</name>
    <dbReference type="NCBI Taxonomy" id="471856"/>
    <lineage>
        <taxon>Bacteria</taxon>
        <taxon>Bacillati</taxon>
        <taxon>Actinomycetota</taxon>
        <taxon>Actinomycetes</taxon>
        <taxon>Micrococcales</taxon>
        <taxon>Jonesiaceae</taxon>
        <taxon>Jonesia</taxon>
    </lineage>
</organism>
<dbReference type="InterPro" id="IPR027266">
    <property type="entry name" value="TrmE/GcvT-like"/>
</dbReference>
<dbReference type="STRING" id="471856.Jden_0444"/>
<dbReference type="InterPro" id="IPR029043">
    <property type="entry name" value="GcvT/YgfZ_C"/>
</dbReference>
<dbReference type="InterPro" id="IPR017703">
    <property type="entry name" value="YgfZ/GCV_T_CS"/>
</dbReference>
<evidence type="ECO:0000259" key="4">
    <source>
        <dbReference type="Pfam" id="PF08669"/>
    </source>
</evidence>
<dbReference type="eggNOG" id="COG0354">
    <property type="taxonomic scope" value="Bacteria"/>
</dbReference>
<gene>
    <name evidence="5" type="ordered locus">Jden_0444</name>
</gene>
<evidence type="ECO:0000256" key="2">
    <source>
        <dbReference type="SAM" id="MobiDB-lite"/>
    </source>
</evidence>
<dbReference type="Gene3D" id="3.30.1360.120">
    <property type="entry name" value="Probable tRNA modification gtpase trme, domain 1"/>
    <property type="match status" value="1"/>
</dbReference>
<protein>
    <submittedName>
        <fullName evidence="5">Folate-binding protein YgfZ</fullName>
    </submittedName>
</protein>
<dbReference type="EMBL" id="CP001706">
    <property type="protein sequence ID" value="ACV08109.1"/>
    <property type="molecule type" value="Genomic_DNA"/>
</dbReference>
<feature type="domain" description="GCVT N-terminal" evidence="3">
    <location>
        <begin position="42"/>
        <end position="151"/>
    </location>
</feature>
<dbReference type="NCBIfam" id="TIGR03317">
    <property type="entry name" value="ygfZ_signature"/>
    <property type="match status" value="1"/>
</dbReference>
<sequence length="389" mass="42494">MTEPTTPAEPTQWRSPLLAWPGAVPAAGPDTGVAWHYGDPVTEQRALERGQAVVDQSHLHIIAVTGPDRRSWLNSITSQELTTLAPRTSTELLVMSPKGHLEHSAAVVDDGDTTWLITEPSHAHDLTTWLDSMRFAMRVTVSDVTDQWALLGEAINAESQDGEPLAWNDPWPTVLDGGTRYGPDAPDHAGTDRPWRLVLIPRTDLADEIRQRQHSGWTLAGTWATEAIRIAAWRPRLATEVDHRTIPHELDWLRTAVHLHKGCYRGQETIARVHNLGRPPRRLVMLHLDGSGHFIPEPGAPVHLEGRDIGHVTSVARHHDNGPIALAVIKRATPDDAALTVVCDGGDVTAAQEIIVPSHGQAATRPAERGPTSRQARGTTNLSGLARPN</sequence>
<dbReference type="PANTHER" id="PTHR22602:SF0">
    <property type="entry name" value="TRANSFERASE CAF17, MITOCHONDRIAL-RELATED"/>
    <property type="match status" value="1"/>
</dbReference>
<dbReference type="Pfam" id="PF08669">
    <property type="entry name" value="GCV_T_C"/>
    <property type="match status" value="1"/>
</dbReference>
<dbReference type="SUPFAM" id="SSF103025">
    <property type="entry name" value="Folate-binding domain"/>
    <property type="match status" value="1"/>
</dbReference>
<dbReference type="GO" id="GO:0016226">
    <property type="term" value="P:iron-sulfur cluster assembly"/>
    <property type="evidence" value="ECO:0007669"/>
    <property type="project" value="TreeGrafter"/>
</dbReference>
<dbReference type="HOGENOM" id="CLU_007884_6_0_11"/>
<evidence type="ECO:0000313" key="6">
    <source>
        <dbReference type="Proteomes" id="UP000000628"/>
    </source>
</evidence>
<keyword evidence="1" id="KW-0809">Transit peptide</keyword>
<evidence type="ECO:0000313" key="5">
    <source>
        <dbReference type="EMBL" id="ACV08109.1"/>
    </source>
</evidence>
<dbReference type="InterPro" id="IPR013977">
    <property type="entry name" value="GcvT_C"/>
</dbReference>
<dbReference type="InterPro" id="IPR006222">
    <property type="entry name" value="GCVT_N"/>
</dbReference>
<dbReference type="AlphaFoldDB" id="C7R050"/>
<feature type="compositionally biased region" description="Polar residues" evidence="2">
    <location>
        <begin position="372"/>
        <end position="383"/>
    </location>
</feature>